<comment type="caution">
    <text evidence="3">The sequence shown here is derived from an EMBL/GenBank/DDBJ whole genome shotgun (WGS) entry which is preliminary data.</text>
</comment>
<dbReference type="Proteomes" id="UP001597102">
    <property type="component" value="Unassembled WGS sequence"/>
</dbReference>
<feature type="domain" description="YrhK" evidence="2">
    <location>
        <begin position="10"/>
        <end position="67"/>
    </location>
</feature>
<keyword evidence="1" id="KW-0812">Transmembrane</keyword>
<feature type="transmembrane region" description="Helical" evidence="1">
    <location>
        <begin position="12"/>
        <end position="38"/>
    </location>
</feature>
<name>A0ABW3J7Z1_9HYPH</name>
<sequence>MREFFRLLVHKYGWVHLSLGLLGNTAFFIGSVMFLPSFASWKTFAVWLFIGGSFFMLIGAIGQLLVNVLDDTPIAPKLGQERGK</sequence>
<organism evidence="3 4">
    <name type="scientific">Methyloligella solikamskensis</name>
    <dbReference type="NCBI Taxonomy" id="1177756"/>
    <lineage>
        <taxon>Bacteria</taxon>
        <taxon>Pseudomonadati</taxon>
        <taxon>Pseudomonadota</taxon>
        <taxon>Alphaproteobacteria</taxon>
        <taxon>Hyphomicrobiales</taxon>
        <taxon>Hyphomicrobiaceae</taxon>
        <taxon>Methyloligella</taxon>
    </lineage>
</organism>
<dbReference type="InterPro" id="IPR025424">
    <property type="entry name" value="YrhK_domain"/>
</dbReference>
<dbReference type="RefSeq" id="WP_379086873.1">
    <property type="nucleotide sequence ID" value="NZ_JBHTJO010000001.1"/>
</dbReference>
<evidence type="ECO:0000313" key="4">
    <source>
        <dbReference type="Proteomes" id="UP001597102"/>
    </source>
</evidence>
<protein>
    <submittedName>
        <fullName evidence="3">YrhK family protein</fullName>
    </submittedName>
</protein>
<evidence type="ECO:0000256" key="1">
    <source>
        <dbReference type="SAM" id="Phobius"/>
    </source>
</evidence>
<keyword evidence="1" id="KW-0472">Membrane</keyword>
<dbReference type="Pfam" id="PF14145">
    <property type="entry name" value="YrhK"/>
    <property type="match status" value="1"/>
</dbReference>
<keyword evidence="1" id="KW-1133">Transmembrane helix</keyword>
<reference evidence="4" key="1">
    <citation type="journal article" date="2019" name="Int. J. Syst. Evol. Microbiol.">
        <title>The Global Catalogue of Microorganisms (GCM) 10K type strain sequencing project: providing services to taxonomists for standard genome sequencing and annotation.</title>
        <authorList>
            <consortium name="The Broad Institute Genomics Platform"/>
            <consortium name="The Broad Institute Genome Sequencing Center for Infectious Disease"/>
            <person name="Wu L."/>
            <person name="Ma J."/>
        </authorList>
    </citation>
    <scope>NUCLEOTIDE SEQUENCE [LARGE SCALE GENOMIC DNA]</scope>
    <source>
        <strain evidence="4">CCUG 61697</strain>
    </source>
</reference>
<feature type="transmembrane region" description="Helical" evidence="1">
    <location>
        <begin position="44"/>
        <end position="69"/>
    </location>
</feature>
<gene>
    <name evidence="3" type="ORF">ACFQ2F_05475</name>
</gene>
<proteinExistence type="predicted"/>
<dbReference type="EMBL" id="JBHTJO010000001">
    <property type="protein sequence ID" value="MFD0986543.1"/>
    <property type="molecule type" value="Genomic_DNA"/>
</dbReference>
<evidence type="ECO:0000259" key="2">
    <source>
        <dbReference type="Pfam" id="PF14145"/>
    </source>
</evidence>
<accession>A0ABW3J7Z1</accession>
<keyword evidence="4" id="KW-1185">Reference proteome</keyword>
<evidence type="ECO:0000313" key="3">
    <source>
        <dbReference type="EMBL" id="MFD0986543.1"/>
    </source>
</evidence>